<feature type="region of interest" description="Disordered" evidence="1">
    <location>
        <begin position="1"/>
        <end position="22"/>
    </location>
</feature>
<dbReference type="RefSeq" id="WP_235058852.1">
    <property type="nucleotide sequence ID" value="NZ_JAKFHA010000079.1"/>
</dbReference>
<sequence>MDTSIADQTTPEDDETPSVTDRAKRLFTRHRKSIISGAALVIAAGAYAILAKGQEDAADETEDPAASPEPIASDQKRRSPDRHEVVSHQRRTRDGYITVRSYERGNSAA</sequence>
<keyword evidence="2" id="KW-0472">Membrane</keyword>
<name>A0AA41U5I1_9ACTN</name>
<evidence type="ECO:0000256" key="2">
    <source>
        <dbReference type="SAM" id="Phobius"/>
    </source>
</evidence>
<reference evidence="3" key="1">
    <citation type="submission" date="2022-01" db="EMBL/GenBank/DDBJ databases">
        <title>Genome-Based Taxonomic Classification of the Phylum Actinobacteria.</title>
        <authorList>
            <person name="Gao Y."/>
        </authorList>
    </citation>
    <scope>NUCLEOTIDE SEQUENCE</scope>
    <source>
        <strain evidence="3">KLBMP 8922</strain>
    </source>
</reference>
<organism evidence="3 4">
    <name type="scientific">Yinghuangia soli</name>
    <dbReference type="NCBI Taxonomy" id="2908204"/>
    <lineage>
        <taxon>Bacteria</taxon>
        <taxon>Bacillati</taxon>
        <taxon>Actinomycetota</taxon>
        <taxon>Actinomycetes</taxon>
        <taxon>Kitasatosporales</taxon>
        <taxon>Streptomycetaceae</taxon>
        <taxon>Yinghuangia</taxon>
    </lineage>
</organism>
<dbReference type="AlphaFoldDB" id="A0AA41U5I1"/>
<keyword evidence="4" id="KW-1185">Reference proteome</keyword>
<evidence type="ECO:0000256" key="1">
    <source>
        <dbReference type="SAM" id="MobiDB-lite"/>
    </source>
</evidence>
<protein>
    <submittedName>
        <fullName evidence="3">Uncharacterized protein</fullName>
    </submittedName>
</protein>
<accession>A0AA41U5I1</accession>
<feature type="transmembrane region" description="Helical" evidence="2">
    <location>
        <begin position="33"/>
        <end position="50"/>
    </location>
</feature>
<keyword evidence="2" id="KW-0812">Transmembrane</keyword>
<evidence type="ECO:0000313" key="3">
    <source>
        <dbReference type="EMBL" id="MCF2534061.1"/>
    </source>
</evidence>
<dbReference type="Proteomes" id="UP001165378">
    <property type="component" value="Unassembled WGS sequence"/>
</dbReference>
<keyword evidence="2" id="KW-1133">Transmembrane helix</keyword>
<dbReference type="EMBL" id="JAKFHA010000079">
    <property type="protein sequence ID" value="MCF2534061.1"/>
    <property type="molecule type" value="Genomic_DNA"/>
</dbReference>
<feature type="compositionally biased region" description="Basic and acidic residues" evidence="1">
    <location>
        <begin position="74"/>
        <end position="87"/>
    </location>
</feature>
<proteinExistence type="predicted"/>
<evidence type="ECO:0000313" key="4">
    <source>
        <dbReference type="Proteomes" id="UP001165378"/>
    </source>
</evidence>
<comment type="caution">
    <text evidence="3">The sequence shown here is derived from an EMBL/GenBank/DDBJ whole genome shotgun (WGS) entry which is preliminary data.</text>
</comment>
<gene>
    <name evidence="3" type="ORF">LZ495_43535</name>
</gene>
<feature type="region of interest" description="Disordered" evidence="1">
    <location>
        <begin position="54"/>
        <end position="109"/>
    </location>
</feature>